<name>A0A2H0DYE0_9BACT</name>
<dbReference type="CDD" id="cd00085">
    <property type="entry name" value="HNHc"/>
    <property type="match status" value="1"/>
</dbReference>
<organism evidence="2 3">
    <name type="scientific">Candidatus Campbellbacteria bacterium CG22_combo_CG10-13_8_21_14_all_36_13</name>
    <dbReference type="NCBI Taxonomy" id="1974529"/>
    <lineage>
        <taxon>Bacteria</taxon>
        <taxon>Candidatus Campbelliibacteriota</taxon>
    </lineage>
</organism>
<dbReference type="Proteomes" id="UP000231143">
    <property type="component" value="Unassembled WGS sequence"/>
</dbReference>
<dbReference type="GO" id="GO:0003676">
    <property type="term" value="F:nucleic acid binding"/>
    <property type="evidence" value="ECO:0007669"/>
    <property type="project" value="InterPro"/>
</dbReference>
<dbReference type="InterPro" id="IPR003615">
    <property type="entry name" value="HNH_nuc"/>
</dbReference>
<dbReference type="AlphaFoldDB" id="A0A2H0DYE0"/>
<feature type="domain" description="HNH nuclease" evidence="1">
    <location>
        <begin position="151"/>
        <end position="206"/>
    </location>
</feature>
<sequence>MRSKTWTDGSLREDIKKSKGIREAIIKISLTSTSSSYKQIDQYIKKNNIDISHFNGYTSGKQMRHRKWSEQELKKAVYCSTSIRQVIQKLGLIPAGGNYLQVQKYIKICKLDISHFKGQGWNKGKIGIGKPLILLKDILIKNSNYQSYSLKKRLYKEDLKKPKCEDCGWARQSKDGRLPLELDHINGDNKDNRLKNLRILCPNCHSLKPTHRGMNKGKK</sequence>
<dbReference type="SMART" id="SM00507">
    <property type="entry name" value="HNHc"/>
    <property type="match status" value="1"/>
</dbReference>
<evidence type="ECO:0000313" key="3">
    <source>
        <dbReference type="Proteomes" id="UP000231143"/>
    </source>
</evidence>
<protein>
    <recommendedName>
        <fullName evidence="1">HNH nuclease domain-containing protein</fullName>
    </recommendedName>
</protein>
<evidence type="ECO:0000259" key="1">
    <source>
        <dbReference type="SMART" id="SM00507"/>
    </source>
</evidence>
<dbReference type="EMBL" id="PCTT01000019">
    <property type="protein sequence ID" value="PIP87187.1"/>
    <property type="molecule type" value="Genomic_DNA"/>
</dbReference>
<dbReference type="GO" id="GO:0008270">
    <property type="term" value="F:zinc ion binding"/>
    <property type="evidence" value="ECO:0007669"/>
    <property type="project" value="InterPro"/>
</dbReference>
<dbReference type="Pfam" id="PF01844">
    <property type="entry name" value="HNH"/>
    <property type="match status" value="1"/>
</dbReference>
<dbReference type="InterPro" id="IPR002711">
    <property type="entry name" value="HNH"/>
</dbReference>
<gene>
    <name evidence="2" type="ORF">COW81_01540</name>
</gene>
<accession>A0A2H0DYE0</accession>
<proteinExistence type="predicted"/>
<dbReference type="GO" id="GO:0004519">
    <property type="term" value="F:endonuclease activity"/>
    <property type="evidence" value="ECO:0007669"/>
    <property type="project" value="InterPro"/>
</dbReference>
<evidence type="ECO:0000313" key="2">
    <source>
        <dbReference type="EMBL" id="PIP87187.1"/>
    </source>
</evidence>
<reference evidence="2 3" key="1">
    <citation type="submission" date="2017-09" db="EMBL/GenBank/DDBJ databases">
        <title>Depth-based differentiation of microbial function through sediment-hosted aquifers and enrichment of novel symbionts in the deep terrestrial subsurface.</title>
        <authorList>
            <person name="Probst A.J."/>
            <person name="Ladd B."/>
            <person name="Jarett J.K."/>
            <person name="Geller-Mcgrath D.E."/>
            <person name="Sieber C.M."/>
            <person name="Emerson J.B."/>
            <person name="Anantharaman K."/>
            <person name="Thomas B.C."/>
            <person name="Malmstrom R."/>
            <person name="Stieglmeier M."/>
            <person name="Klingl A."/>
            <person name="Woyke T."/>
            <person name="Ryan C.M."/>
            <person name="Banfield J.F."/>
        </authorList>
    </citation>
    <scope>NUCLEOTIDE SEQUENCE [LARGE SCALE GENOMIC DNA]</scope>
    <source>
        <strain evidence="2">CG22_combo_CG10-13_8_21_14_all_36_13</strain>
    </source>
</reference>
<comment type="caution">
    <text evidence="2">The sequence shown here is derived from an EMBL/GenBank/DDBJ whole genome shotgun (WGS) entry which is preliminary data.</text>
</comment>